<dbReference type="InterPro" id="IPR033927">
    <property type="entry name" value="WASPfam_EVH1"/>
</dbReference>
<gene>
    <name evidence="4" type="ORF">BIW11_11852</name>
</gene>
<reference evidence="4 5" key="1">
    <citation type="journal article" date="2017" name="Gigascience">
        <title>Draft genome of the honey bee ectoparasitic mite, Tropilaelaps mercedesae, is shaped by the parasitic life history.</title>
        <authorList>
            <person name="Dong X."/>
            <person name="Armstrong S.D."/>
            <person name="Xia D."/>
            <person name="Makepeace B.L."/>
            <person name="Darby A.C."/>
            <person name="Kadowaki T."/>
        </authorList>
    </citation>
    <scope>NUCLEOTIDE SEQUENCE [LARGE SCALE GENOMIC DNA]</scope>
    <source>
        <strain evidence="4">Wuxi-XJTLU</strain>
    </source>
</reference>
<proteinExistence type="predicted"/>
<dbReference type="PROSITE" id="PS50108">
    <property type="entry name" value="CRIB"/>
    <property type="match status" value="1"/>
</dbReference>
<comment type="caution">
    <text evidence="4">The sequence shown here is derived from an EMBL/GenBank/DDBJ whole genome shotgun (WGS) entry which is preliminary data.</text>
</comment>
<dbReference type="InterPro" id="IPR000095">
    <property type="entry name" value="CRIB_dom"/>
</dbReference>
<dbReference type="STRING" id="418985.A0A1V9X980"/>
<dbReference type="Pfam" id="PF00568">
    <property type="entry name" value="WH1"/>
    <property type="match status" value="1"/>
</dbReference>
<dbReference type="CDD" id="cd01205">
    <property type="entry name" value="EVH1_WASP-like"/>
    <property type="match status" value="1"/>
</dbReference>
<keyword evidence="5" id="KW-1185">Reference proteome</keyword>
<feature type="non-terminal residue" evidence="4">
    <location>
        <position position="229"/>
    </location>
</feature>
<feature type="domain" description="CRIB" evidence="2">
    <location>
        <begin position="206"/>
        <end position="219"/>
    </location>
</feature>
<dbReference type="InterPro" id="IPR036936">
    <property type="entry name" value="CRIB_dom_sf"/>
</dbReference>
<evidence type="ECO:0000259" key="3">
    <source>
        <dbReference type="PROSITE" id="PS50229"/>
    </source>
</evidence>
<evidence type="ECO:0000313" key="4">
    <source>
        <dbReference type="EMBL" id="OQR70105.1"/>
    </source>
</evidence>
<dbReference type="PANTHER" id="PTHR11202:SF36">
    <property type="entry name" value="ACTIN NUCLEATION-PROMOTING FACTOR WASL"/>
    <property type="match status" value="1"/>
</dbReference>
<dbReference type="EMBL" id="MNPL01018546">
    <property type="protein sequence ID" value="OQR70105.1"/>
    <property type="molecule type" value="Genomic_DNA"/>
</dbReference>
<dbReference type="InParanoid" id="A0A1V9X980"/>
<feature type="compositionally biased region" description="Low complexity" evidence="1">
    <location>
        <begin position="164"/>
        <end position="181"/>
    </location>
</feature>
<evidence type="ECO:0000259" key="2">
    <source>
        <dbReference type="PROSITE" id="PS50108"/>
    </source>
</evidence>
<dbReference type="SMART" id="SM00461">
    <property type="entry name" value="WH1"/>
    <property type="match status" value="1"/>
</dbReference>
<dbReference type="PANTHER" id="PTHR11202">
    <property type="entry name" value="SPROUTY-RELATED, EVH1 DOMAIN-CONTAINING PROTEIN FAMILY MEMBER"/>
    <property type="match status" value="1"/>
</dbReference>
<feature type="region of interest" description="Disordered" evidence="1">
    <location>
        <begin position="146"/>
        <end position="209"/>
    </location>
</feature>
<organism evidence="4 5">
    <name type="scientific">Tropilaelaps mercedesae</name>
    <dbReference type="NCBI Taxonomy" id="418985"/>
    <lineage>
        <taxon>Eukaryota</taxon>
        <taxon>Metazoa</taxon>
        <taxon>Ecdysozoa</taxon>
        <taxon>Arthropoda</taxon>
        <taxon>Chelicerata</taxon>
        <taxon>Arachnida</taxon>
        <taxon>Acari</taxon>
        <taxon>Parasitiformes</taxon>
        <taxon>Mesostigmata</taxon>
        <taxon>Gamasina</taxon>
        <taxon>Dermanyssoidea</taxon>
        <taxon>Laelapidae</taxon>
        <taxon>Tropilaelaps</taxon>
    </lineage>
</organism>
<evidence type="ECO:0000313" key="5">
    <source>
        <dbReference type="Proteomes" id="UP000192247"/>
    </source>
</evidence>
<protein>
    <submittedName>
        <fullName evidence="4">Wiskott-Aldrich syndrome protein-like</fullName>
    </submittedName>
</protein>
<accession>A0A1V9X980</accession>
<dbReference type="OrthoDB" id="8963340at2759"/>
<feature type="compositionally biased region" description="Basic residues" evidence="1">
    <location>
        <begin position="189"/>
        <end position="201"/>
    </location>
</feature>
<dbReference type="Proteomes" id="UP000192247">
    <property type="component" value="Unassembled WGS sequence"/>
</dbReference>
<dbReference type="SUPFAM" id="SSF50729">
    <property type="entry name" value="PH domain-like"/>
    <property type="match status" value="1"/>
</dbReference>
<evidence type="ECO:0000256" key="1">
    <source>
        <dbReference type="SAM" id="MobiDB-lite"/>
    </source>
</evidence>
<dbReference type="AlphaFoldDB" id="A0A1V9X980"/>
<dbReference type="InterPro" id="IPR000697">
    <property type="entry name" value="WH1/EVH1_dom"/>
</dbReference>
<name>A0A1V9X980_9ACAR</name>
<dbReference type="Gene3D" id="3.90.810.10">
    <property type="entry name" value="CRIB domain"/>
    <property type="match status" value="1"/>
</dbReference>
<feature type="domain" description="WH1" evidence="3">
    <location>
        <begin position="25"/>
        <end position="139"/>
    </location>
</feature>
<sequence length="229" mass="25947">MTSPSDSGLQPVARATKKRCPSRVENAVPNKIKAAGVAQLYCSSPSVQGGRHDHWRLLKVGVACFIKDNTACGFFIRLFDIDERQFCWEQELFMQFKYEARMPYFHEFEADSCMAGLNFSNEDEARQFKQAVDHKIAIRRIRVEERKRQGAQSARGRGDSSVLNNNHSNNNNNHLGHNNNNPLAMLKPSRSHRNSDKKRKLTKQDIGPPTDFVHVKHIALDAATDAISN</sequence>
<dbReference type="PROSITE" id="PS50229">
    <property type="entry name" value="WH1"/>
    <property type="match status" value="1"/>
</dbReference>
<dbReference type="Gene3D" id="2.30.29.30">
    <property type="entry name" value="Pleckstrin-homology domain (PH domain)/Phosphotyrosine-binding domain (PTB)"/>
    <property type="match status" value="1"/>
</dbReference>
<dbReference type="InterPro" id="IPR011993">
    <property type="entry name" value="PH-like_dom_sf"/>
</dbReference>